<dbReference type="InterPro" id="IPR029058">
    <property type="entry name" value="AB_hydrolase_fold"/>
</dbReference>
<evidence type="ECO:0000259" key="3">
    <source>
        <dbReference type="Pfam" id="PF12697"/>
    </source>
</evidence>
<gene>
    <name evidence="4" type="ORF">GCM10010170_035830</name>
</gene>
<dbReference type="Pfam" id="PF12697">
    <property type="entry name" value="Abhydrolase_6"/>
    <property type="match status" value="1"/>
</dbReference>
<name>A0ABN3GB63_9ACTN</name>
<protein>
    <recommendedName>
        <fullName evidence="3">AB hydrolase-1 domain-containing protein</fullName>
    </recommendedName>
</protein>
<dbReference type="PANTHER" id="PTHR22946:SF9">
    <property type="entry name" value="POLYKETIDE TRANSFERASE AF380"/>
    <property type="match status" value="1"/>
</dbReference>
<proteinExistence type="inferred from homology"/>
<comment type="similarity">
    <text evidence="2">Belongs to the AB hydrolase superfamily. FUS2 hydrolase family.</text>
</comment>
<dbReference type="InterPro" id="IPR000073">
    <property type="entry name" value="AB_hydrolase_1"/>
</dbReference>
<evidence type="ECO:0000256" key="1">
    <source>
        <dbReference type="ARBA" id="ARBA00022801"/>
    </source>
</evidence>
<reference evidence="4 5" key="1">
    <citation type="journal article" date="2019" name="Int. J. Syst. Evol. Microbiol.">
        <title>The Global Catalogue of Microorganisms (GCM) 10K type strain sequencing project: providing services to taxonomists for standard genome sequencing and annotation.</title>
        <authorList>
            <consortium name="The Broad Institute Genomics Platform"/>
            <consortium name="The Broad Institute Genome Sequencing Center for Infectious Disease"/>
            <person name="Wu L."/>
            <person name="Ma J."/>
        </authorList>
    </citation>
    <scope>NUCLEOTIDE SEQUENCE [LARGE SCALE GENOMIC DNA]</scope>
    <source>
        <strain evidence="4 5">JCM 3272</strain>
    </source>
</reference>
<organism evidence="4 5">
    <name type="scientific">Dactylosporangium salmoneum</name>
    <dbReference type="NCBI Taxonomy" id="53361"/>
    <lineage>
        <taxon>Bacteria</taxon>
        <taxon>Bacillati</taxon>
        <taxon>Actinomycetota</taxon>
        <taxon>Actinomycetes</taxon>
        <taxon>Micromonosporales</taxon>
        <taxon>Micromonosporaceae</taxon>
        <taxon>Dactylosporangium</taxon>
    </lineage>
</organism>
<feature type="domain" description="AB hydrolase-1" evidence="3">
    <location>
        <begin position="48"/>
        <end position="249"/>
    </location>
</feature>
<dbReference type="RefSeq" id="WP_344613530.1">
    <property type="nucleotide sequence ID" value="NZ_BAAARV010000025.1"/>
</dbReference>
<evidence type="ECO:0000313" key="4">
    <source>
        <dbReference type="EMBL" id="GAA2347768.1"/>
    </source>
</evidence>
<dbReference type="Proteomes" id="UP001501444">
    <property type="component" value="Unassembled WGS sequence"/>
</dbReference>
<dbReference type="Gene3D" id="3.40.50.1820">
    <property type="entry name" value="alpha/beta hydrolase"/>
    <property type="match status" value="1"/>
</dbReference>
<dbReference type="InterPro" id="IPR050261">
    <property type="entry name" value="FrsA_esterase"/>
</dbReference>
<evidence type="ECO:0000313" key="5">
    <source>
        <dbReference type="Proteomes" id="UP001501444"/>
    </source>
</evidence>
<dbReference type="PANTHER" id="PTHR22946">
    <property type="entry name" value="DIENELACTONE HYDROLASE DOMAIN-CONTAINING PROTEIN-RELATED"/>
    <property type="match status" value="1"/>
</dbReference>
<comment type="caution">
    <text evidence="4">The sequence shown here is derived from an EMBL/GenBank/DDBJ whole genome shotgun (WGS) entry which is preliminary data.</text>
</comment>
<dbReference type="EMBL" id="BAAARV010000025">
    <property type="protein sequence ID" value="GAA2347768.1"/>
    <property type="molecule type" value="Genomic_DNA"/>
</dbReference>
<evidence type="ECO:0000256" key="2">
    <source>
        <dbReference type="ARBA" id="ARBA00038115"/>
    </source>
</evidence>
<accession>A0ABN3GB63</accession>
<keyword evidence="5" id="KW-1185">Reference proteome</keyword>
<dbReference type="SUPFAM" id="SSF53474">
    <property type="entry name" value="alpha/beta-Hydrolases"/>
    <property type="match status" value="1"/>
</dbReference>
<keyword evidence="1" id="KW-0378">Hydrolase</keyword>
<sequence length="270" mass="28155">MTDRWLLDPDLSLRPAASTPEVRFDSAGETLLGVLHVPAGPGPHPIAVLLHGFPGNERNFDLAQALRRAGYAALVFHYRGSWGVGGTYSWTGVLADAARAVAAARDLAPAHDLDPDRLALVGHSLGGFTALHTAAADPSVRAVAALAAYDFGAVSQAPDAVLRQAHAMFGSDLLPLRGTSADALFAEMLAAGASWRLDGLADALGPRPVLLVAAADDTVAPPALHHEPVVAAYGALPRFSHLALPADHAFSGRRVALTREVISFLDRSLA</sequence>